<dbReference type="HAMAP" id="MF_01310">
    <property type="entry name" value="Ribosomal_uS11"/>
    <property type="match status" value="1"/>
</dbReference>
<dbReference type="GO" id="GO:0006412">
    <property type="term" value="P:translation"/>
    <property type="evidence" value="ECO:0007669"/>
    <property type="project" value="InterPro"/>
</dbReference>
<gene>
    <name evidence="4" type="ORF">LRAMOSA01377</name>
</gene>
<keyword evidence="2" id="KW-0689">Ribosomal protein</keyword>
<comment type="similarity">
    <text evidence="1">Belongs to the universal ribosomal protein uS11 family.</text>
</comment>
<proteinExistence type="inferred from homology"/>
<dbReference type="GO" id="GO:1990904">
    <property type="term" value="C:ribonucleoprotein complex"/>
    <property type="evidence" value="ECO:0007669"/>
    <property type="project" value="UniProtKB-KW"/>
</dbReference>
<dbReference type="SUPFAM" id="SSF53137">
    <property type="entry name" value="Translational machinery components"/>
    <property type="match status" value="1"/>
</dbReference>
<dbReference type="GO" id="GO:0005840">
    <property type="term" value="C:ribosome"/>
    <property type="evidence" value="ECO:0007669"/>
    <property type="project" value="UniProtKB-KW"/>
</dbReference>
<sequence>MLTTRLLATQGIASRTIRHLNTTRSAFSSSATTHERAQIDGIIHALKENSSAENSSSTSIGNLLKHGAQKKKDTPADFDVTLLTQHLTRVSEYYQLHINASPNNTIITLTRPNGSPLITTSGGSAGFKKAARSGYEAAHQAALQLLEKKAAKNLNARNIHVILKGFGPGREAAFKALAAEKWSIKRITDATPVPFGGCRPKKARRL</sequence>
<dbReference type="Pfam" id="PF00411">
    <property type="entry name" value="Ribosomal_S11"/>
    <property type="match status" value="1"/>
</dbReference>
<dbReference type="InterPro" id="IPR036967">
    <property type="entry name" value="Ribosomal_uS11_sf"/>
</dbReference>
<dbReference type="EMBL" id="LK023324">
    <property type="protein sequence ID" value="CDS07428.1"/>
    <property type="molecule type" value="Genomic_DNA"/>
</dbReference>
<evidence type="ECO:0000313" key="4">
    <source>
        <dbReference type="EMBL" id="CDS07428.1"/>
    </source>
</evidence>
<organism evidence="4">
    <name type="scientific">Lichtheimia ramosa</name>
    <dbReference type="NCBI Taxonomy" id="688394"/>
    <lineage>
        <taxon>Eukaryota</taxon>
        <taxon>Fungi</taxon>
        <taxon>Fungi incertae sedis</taxon>
        <taxon>Mucoromycota</taxon>
        <taxon>Mucoromycotina</taxon>
        <taxon>Mucoromycetes</taxon>
        <taxon>Mucorales</taxon>
        <taxon>Lichtheimiaceae</taxon>
        <taxon>Lichtheimia</taxon>
    </lineage>
</organism>
<dbReference type="AlphaFoldDB" id="A0A077WK09"/>
<evidence type="ECO:0000256" key="1">
    <source>
        <dbReference type="ARBA" id="ARBA00006194"/>
    </source>
</evidence>
<name>A0A077WK09_9FUNG</name>
<accession>A0A077WK09</accession>
<dbReference type="InterPro" id="IPR001971">
    <property type="entry name" value="Ribosomal_uS11"/>
</dbReference>
<keyword evidence="3" id="KW-0687">Ribonucleoprotein</keyword>
<evidence type="ECO:0000256" key="2">
    <source>
        <dbReference type="ARBA" id="ARBA00022980"/>
    </source>
</evidence>
<dbReference type="Gene3D" id="3.30.420.80">
    <property type="entry name" value="Ribosomal protein S11"/>
    <property type="match status" value="1"/>
</dbReference>
<evidence type="ECO:0008006" key="5">
    <source>
        <dbReference type="Google" id="ProtNLM"/>
    </source>
</evidence>
<reference evidence="4" key="1">
    <citation type="journal article" date="2014" name="Genome Announc.">
        <title>De novo whole-genome sequence and genome annotation of Lichtheimia ramosa.</title>
        <authorList>
            <person name="Linde J."/>
            <person name="Schwartze V."/>
            <person name="Binder U."/>
            <person name="Lass-Florl C."/>
            <person name="Voigt K."/>
            <person name="Horn F."/>
        </authorList>
    </citation>
    <scope>NUCLEOTIDE SEQUENCE</scope>
    <source>
        <strain evidence="4">JMRC FSU:6197</strain>
    </source>
</reference>
<evidence type="ECO:0000256" key="3">
    <source>
        <dbReference type="ARBA" id="ARBA00023274"/>
    </source>
</evidence>
<protein>
    <recommendedName>
        <fullName evidence="5">30S ribosomal protein S11</fullName>
    </recommendedName>
</protein>
<dbReference type="OrthoDB" id="1654884at2759"/>
<dbReference type="GO" id="GO:0003735">
    <property type="term" value="F:structural constituent of ribosome"/>
    <property type="evidence" value="ECO:0007669"/>
    <property type="project" value="InterPro"/>
</dbReference>
<dbReference type="PANTHER" id="PTHR11759">
    <property type="entry name" value="40S RIBOSOMAL PROTEIN S14/30S RIBOSOMAL PROTEIN S11"/>
    <property type="match status" value="1"/>
</dbReference>